<sequence>MAQPYLGDIRMFAGNFAILHYAFCNGTLMAISQNQSLFSLLGTSYGGDGRTSFGLPEMRGRVPVNKGTAVGQSFNWNIGTLTGVDTVTLTVEQLPIHNHSFKVSSESAITETPQGGAVAEGSHYFTASTLKTTGKLADNALSPAGWGGSHTNQMPYCGINFIIALQGTYPSRN</sequence>
<proteinExistence type="predicted"/>
<evidence type="ECO:0000259" key="1">
    <source>
        <dbReference type="Pfam" id="PF07484"/>
    </source>
</evidence>
<dbReference type="InterPro" id="IPR037053">
    <property type="entry name" value="Phage_tail_collar_dom_sf"/>
</dbReference>
<dbReference type="Proteomes" id="UP001501757">
    <property type="component" value="Unassembled WGS sequence"/>
</dbReference>
<protein>
    <submittedName>
        <fullName evidence="2">Tail fiber protein</fullName>
    </submittedName>
</protein>
<accession>A0ABN0X0T9</accession>
<name>A0ABN0X0T9_9ALTE</name>
<dbReference type="InterPro" id="IPR011083">
    <property type="entry name" value="Phage_tail_collar_dom"/>
</dbReference>
<dbReference type="SUPFAM" id="SSF88874">
    <property type="entry name" value="Receptor-binding domain of short tail fibre protein gp12"/>
    <property type="match status" value="1"/>
</dbReference>
<dbReference type="Gene3D" id="3.90.1340.10">
    <property type="entry name" value="Phage tail collar domain"/>
    <property type="match status" value="1"/>
</dbReference>
<reference evidence="2 3" key="1">
    <citation type="journal article" date="2019" name="Int. J. Syst. Evol. Microbiol.">
        <title>The Global Catalogue of Microorganisms (GCM) 10K type strain sequencing project: providing services to taxonomists for standard genome sequencing and annotation.</title>
        <authorList>
            <consortium name="The Broad Institute Genomics Platform"/>
            <consortium name="The Broad Institute Genome Sequencing Center for Infectious Disease"/>
            <person name="Wu L."/>
            <person name="Ma J."/>
        </authorList>
    </citation>
    <scope>NUCLEOTIDE SEQUENCE [LARGE SCALE GENOMIC DNA]</scope>
    <source>
        <strain evidence="2 3">JCM 13378</strain>
    </source>
</reference>
<dbReference type="RefSeq" id="WP_343843847.1">
    <property type="nucleotide sequence ID" value="NZ_BAAAEI010000006.1"/>
</dbReference>
<organism evidence="2 3">
    <name type="scientific">Bowmanella denitrificans</name>
    <dbReference type="NCBI Taxonomy" id="366582"/>
    <lineage>
        <taxon>Bacteria</taxon>
        <taxon>Pseudomonadati</taxon>
        <taxon>Pseudomonadota</taxon>
        <taxon>Gammaproteobacteria</taxon>
        <taxon>Alteromonadales</taxon>
        <taxon>Alteromonadaceae</taxon>
        <taxon>Bowmanella</taxon>
    </lineage>
</organism>
<evidence type="ECO:0000313" key="3">
    <source>
        <dbReference type="Proteomes" id="UP001501757"/>
    </source>
</evidence>
<dbReference type="Pfam" id="PF07484">
    <property type="entry name" value="Collar"/>
    <property type="match status" value="1"/>
</dbReference>
<evidence type="ECO:0000313" key="2">
    <source>
        <dbReference type="EMBL" id="GAA0352267.1"/>
    </source>
</evidence>
<feature type="domain" description="Phage tail collar" evidence="1">
    <location>
        <begin position="7"/>
        <end position="63"/>
    </location>
</feature>
<dbReference type="EMBL" id="BAAAEI010000006">
    <property type="protein sequence ID" value="GAA0352267.1"/>
    <property type="molecule type" value="Genomic_DNA"/>
</dbReference>
<gene>
    <name evidence="2" type="ORF">GCM10009092_15820</name>
</gene>
<keyword evidence="3" id="KW-1185">Reference proteome</keyword>
<comment type="caution">
    <text evidence="2">The sequence shown here is derived from an EMBL/GenBank/DDBJ whole genome shotgun (WGS) entry which is preliminary data.</text>
</comment>